<protein>
    <submittedName>
        <fullName evidence="2">Uncharacterized protein</fullName>
    </submittedName>
</protein>
<reference evidence="2" key="1">
    <citation type="journal article" date="2020" name="J Insects Food Feed">
        <title>The yellow mealworm (Tenebrio molitor) genome: a resource for the emerging insects as food and feed industry.</title>
        <authorList>
            <person name="Eriksson T."/>
            <person name="Andere A."/>
            <person name="Kelstrup H."/>
            <person name="Emery V."/>
            <person name="Picard C."/>
        </authorList>
    </citation>
    <scope>NUCLEOTIDE SEQUENCE</scope>
    <source>
        <strain evidence="2">Stoneville</strain>
        <tissue evidence="2">Whole head</tissue>
    </source>
</reference>
<organism evidence="2 3">
    <name type="scientific">Tenebrio molitor</name>
    <name type="common">Yellow mealworm beetle</name>
    <dbReference type="NCBI Taxonomy" id="7067"/>
    <lineage>
        <taxon>Eukaryota</taxon>
        <taxon>Metazoa</taxon>
        <taxon>Ecdysozoa</taxon>
        <taxon>Arthropoda</taxon>
        <taxon>Hexapoda</taxon>
        <taxon>Insecta</taxon>
        <taxon>Pterygota</taxon>
        <taxon>Neoptera</taxon>
        <taxon>Endopterygota</taxon>
        <taxon>Coleoptera</taxon>
        <taxon>Polyphaga</taxon>
        <taxon>Cucujiformia</taxon>
        <taxon>Tenebrionidae</taxon>
        <taxon>Tenebrio</taxon>
    </lineage>
</organism>
<feature type="compositionally biased region" description="Polar residues" evidence="1">
    <location>
        <begin position="118"/>
        <end position="129"/>
    </location>
</feature>
<dbReference type="AlphaFoldDB" id="A0A8J6HIU7"/>
<accession>A0A8J6HIU7</accession>
<keyword evidence="3" id="KW-1185">Reference proteome</keyword>
<name>A0A8J6HIU7_TENMO</name>
<evidence type="ECO:0000313" key="2">
    <source>
        <dbReference type="EMBL" id="KAH0815102.1"/>
    </source>
</evidence>
<comment type="caution">
    <text evidence="2">The sequence shown here is derived from an EMBL/GenBank/DDBJ whole genome shotgun (WGS) entry which is preliminary data.</text>
</comment>
<dbReference type="Proteomes" id="UP000719412">
    <property type="component" value="Unassembled WGS sequence"/>
</dbReference>
<feature type="region of interest" description="Disordered" evidence="1">
    <location>
        <begin position="106"/>
        <end position="129"/>
    </location>
</feature>
<proteinExistence type="predicted"/>
<dbReference type="EMBL" id="JABDTM020023553">
    <property type="protein sequence ID" value="KAH0815102.1"/>
    <property type="molecule type" value="Genomic_DNA"/>
</dbReference>
<gene>
    <name evidence="2" type="ORF">GEV33_007689</name>
</gene>
<evidence type="ECO:0000256" key="1">
    <source>
        <dbReference type="SAM" id="MobiDB-lite"/>
    </source>
</evidence>
<reference evidence="2" key="2">
    <citation type="submission" date="2021-08" db="EMBL/GenBank/DDBJ databases">
        <authorList>
            <person name="Eriksson T."/>
        </authorList>
    </citation>
    <scope>NUCLEOTIDE SEQUENCE</scope>
    <source>
        <strain evidence="2">Stoneville</strain>
        <tissue evidence="2">Whole head</tissue>
    </source>
</reference>
<sequence>MQPTIHFTKHSLCFAWGREIFVTRTLSAQATPTVDPPRTSVPRNKSGEKVCVTAVVRINPGTLIVYITVERIKRGHQTETVHLYPHPPTIKATDVDPSRRLQRANTELSTCDPAPEAQRSQYELSIPIS</sequence>
<evidence type="ECO:0000313" key="3">
    <source>
        <dbReference type="Proteomes" id="UP000719412"/>
    </source>
</evidence>